<dbReference type="EMBL" id="AYOZ01000012">
    <property type="protein sequence ID" value="ETI60612.1"/>
    <property type="molecule type" value="Genomic_DNA"/>
</dbReference>
<dbReference type="Gene3D" id="1.10.3470.10">
    <property type="entry name" value="ABC transporter involved in vitamin B12 uptake, BtuC"/>
    <property type="match status" value="1"/>
</dbReference>
<comment type="caution">
    <text evidence="9">The sequence shown here is derived from an EMBL/GenBank/DDBJ whole genome shotgun (WGS) entry which is preliminary data.</text>
</comment>
<feature type="transmembrane region" description="Helical" evidence="8">
    <location>
        <begin position="49"/>
        <end position="70"/>
    </location>
</feature>
<comment type="similarity">
    <text evidence="2">Belongs to the binding-protein-dependent transport system permease family. FecCD subfamily.</text>
</comment>
<organism evidence="9 10">
    <name type="scientific">Marinomonas profundimaris</name>
    <dbReference type="NCBI Taxonomy" id="1208321"/>
    <lineage>
        <taxon>Bacteria</taxon>
        <taxon>Pseudomonadati</taxon>
        <taxon>Pseudomonadota</taxon>
        <taxon>Gammaproteobacteria</taxon>
        <taxon>Oceanospirillales</taxon>
        <taxon>Oceanospirillaceae</taxon>
        <taxon>Marinomonas</taxon>
    </lineage>
</organism>
<evidence type="ECO:0000256" key="5">
    <source>
        <dbReference type="ARBA" id="ARBA00022692"/>
    </source>
</evidence>
<dbReference type="InterPro" id="IPR037294">
    <property type="entry name" value="ABC_BtuC-like"/>
</dbReference>
<keyword evidence="10" id="KW-1185">Reference proteome</keyword>
<name>W1RUC4_9GAMM</name>
<dbReference type="Pfam" id="PF01032">
    <property type="entry name" value="FecCD"/>
    <property type="match status" value="1"/>
</dbReference>
<feature type="transmembrane region" description="Helical" evidence="8">
    <location>
        <begin position="106"/>
        <end position="128"/>
    </location>
</feature>
<dbReference type="PANTHER" id="PTHR30472">
    <property type="entry name" value="FERRIC ENTEROBACTIN TRANSPORT SYSTEM PERMEASE PROTEIN"/>
    <property type="match status" value="1"/>
</dbReference>
<feature type="transmembrane region" description="Helical" evidence="8">
    <location>
        <begin position="140"/>
        <end position="159"/>
    </location>
</feature>
<feature type="transmembrane region" description="Helical" evidence="8">
    <location>
        <begin position="232"/>
        <end position="258"/>
    </location>
</feature>
<accession>W1RUC4</accession>
<dbReference type="CDD" id="cd06550">
    <property type="entry name" value="TM_ABC_iron-siderophores_like"/>
    <property type="match status" value="1"/>
</dbReference>
<evidence type="ECO:0000256" key="1">
    <source>
        <dbReference type="ARBA" id="ARBA00004651"/>
    </source>
</evidence>
<evidence type="ECO:0000256" key="6">
    <source>
        <dbReference type="ARBA" id="ARBA00022989"/>
    </source>
</evidence>
<evidence type="ECO:0000256" key="8">
    <source>
        <dbReference type="SAM" id="Phobius"/>
    </source>
</evidence>
<keyword evidence="4" id="KW-1003">Cell membrane</keyword>
<dbReference type="Proteomes" id="UP000018857">
    <property type="component" value="Unassembled WGS sequence"/>
</dbReference>
<keyword evidence="7 8" id="KW-0472">Membrane</keyword>
<feature type="transmembrane region" description="Helical" evidence="8">
    <location>
        <begin position="82"/>
        <end position="100"/>
    </location>
</feature>
<dbReference type="AlphaFoldDB" id="W1RUC4"/>
<dbReference type="GO" id="GO:0005886">
    <property type="term" value="C:plasma membrane"/>
    <property type="evidence" value="ECO:0007669"/>
    <property type="project" value="UniProtKB-SubCell"/>
</dbReference>
<dbReference type="GO" id="GO:0033214">
    <property type="term" value="P:siderophore-iron import into cell"/>
    <property type="evidence" value="ECO:0007669"/>
    <property type="project" value="TreeGrafter"/>
</dbReference>
<evidence type="ECO:0000256" key="2">
    <source>
        <dbReference type="ARBA" id="ARBA00007935"/>
    </source>
</evidence>
<dbReference type="RefSeq" id="WP_024023701.1">
    <property type="nucleotide sequence ID" value="NZ_AYOZ01000012.1"/>
</dbReference>
<comment type="subcellular location">
    <subcellularLocation>
        <location evidence="1">Cell membrane</location>
        <topology evidence="1">Multi-pass membrane protein</topology>
    </subcellularLocation>
</comment>
<dbReference type="eggNOG" id="COG0609">
    <property type="taxonomic scope" value="Bacteria"/>
</dbReference>
<evidence type="ECO:0000313" key="10">
    <source>
        <dbReference type="Proteomes" id="UP000018857"/>
    </source>
</evidence>
<evidence type="ECO:0000256" key="3">
    <source>
        <dbReference type="ARBA" id="ARBA00022448"/>
    </source>
</evidence>
<gene>
    <name evidence="9" type="ORF">D104_07800</name>
</gene>
<dbReference type="FunFam" id="1.10.3470.10:FF:000001">
    <property type="entry name" value="Vitamin B12 ABC transporter permease BtuC"/>
    <property type="match status" value="1"/>
</dbReference>
<dbReference type="GO" id="GO:0022857">
    <property type="term" value="F:transmembrane transporter activity"/>
    <property type="evidence" value="ECO:0007669"/>
    <property type="project" value="InterPro"/>
</dbReference>
<keyword evidence="6 8" id="KW-1133">Transmembrane helix</keyword>
<feature type="transmembrane region" description="Helical" evidence="8">
    <location>
        <begin position="194"/>
        <end position="212"/>
    </location>
</feature>
<evidence type="ECO:0000256" key="4">
    <source>
        <dbReference type="ARBA" id="ARBA00022475"/>
    </source>
</evidence>
<feature type="transmembrane region" description="Helical" evidence="8">
    <location>
        <begin position="299"/>
        <end position="316"/>
    </location>
</feature>
<reference evidence="9 10" key="1">
    <citation type="journal article" date="2014" name="Genome Announc.">
        <title>Draft Genome Sequence of Marinomonas sp. Strain D104, a Polycyclic Aromatic Hydrocarbon-Degrading Bacterium from the Deep-Sea Sediment of the Arctic Ocean.</title>
        <authorList>
            <person name="Dong C."/>
            <person name="Bai X."/>
            <person name="Lai Q."/>
            <person name="Xie Y."/>
            <person name="Chen X."/>
            <person name="Shao Z."/>
        </authorList>
    </citation>
    <scope>NUCLEOTIDE SEQUENCE [LARGE SCALE GENOMIC DNA]</scope>
    <source>
        <strain evidence="9 10">D104</strain>
    </source>
</reference>
<keyword evidence="3" id="KW-0813">Transport</keyword>
<dbReference type="STRING" id="1208321.D104_07800"/>
<sequence>MVLLLVLLLFAWLSLFTWSIVPVSASQALMAIMAPDDAIIAHHIVLDIRLPRVLIAGLVGACLAVAGAIMQSLTRNPLASPSVLGVNAGAALGMAAVSTVTPWLGFFGISTAAILGGAIAWGIVMLLGTAWRGGNEHGRLVLAGVAVSALCAALMKAMIILHEDQASAVLTWLAGSVAGASWHQWQHFWPIASLSLLGAFLMSPTLNLLNLGDDNARSLGAKLGWTRVICSLLVLVLVGSALSIAGAIAFIGLLVPHMSKALVGQDNRKILPLTAIMGAALVVMADTLSRAIIYPTETPVGAIIALIGAPFFIYMVRTRTA</sequence>
<dbReference type="InterPro" id="IPR000522">
    <property type="entry name" value="ABC_transptr_permease_BtuC"/>
</dbReference>
<dbReference type="PANTHER" id="PTHR30472:SF25">
    <property type="entry name" value="ABC TRANSPORTER PERMEASE PROTEIN MJ0876-RELATED"/>
    <property type="match status" value="1"/>
</dbReference>
<evidence type="ECO:0000256" key="7">
    <source>
        <dbReference type="ARBA" id="ARBA00023136"/>
    </source>
</evidence>
<dbReference type="PATRIC" id="fig|1208321.3.peg.1542"/>
<evidence type="ECO:0000313" key="9">
    <source>
        <dbReference type="EMBL" id="ETI60612.1"/>
    </source>
</evidence>
<proteinExistence type="inferred from homology"/>
<dbReference type="SUPFAM" id="SSF81345">
    <property type="entry name" value="ABC transporter involved in vitamin B12 uptake, BtuC"/>
    <property type="match status" value="1"/>
</dbReference>
<keyword evidence="5 8" id="KW-0812">Transmembrane</keyword>
<protein>
    <submittedName>
        <fullName evidence="9">ABC transporter permease</fullName>
    </submittedName>
</protein>